<dbReference type="Proteomes" id="UP000002668">
    <property type="component" value="Genome"/>
</dbReference>
<evidence type="ECO:0000313" key="1">
    <source>
        <dbReference type="EMBL" id="CBX93726.1"/>
    </source>
</evidence>
<dbReference type="VEuPathDB" id="FungiDB:LEMA_uP034000.1"/>
<protein>
    <submittedName>
        <fullName evidence="1">Predicted protein</fullName>
    </submittedName>
</protein>
<dbReference type="EMBL" id="FP929116">
    <property type="protein sequence ID" value="CBX93726.1"/>
    <property type="molecule type" value="Genomic_DNA"/>
</dbReference>
<dbReference type="InParanoid" id="E4ZR61"/>
<sequence length="49" mass="5387">MVKGAGAEMALDQNKPFFHDDLLAVGSLSPTYEPLALDHGTLRWTEDLD</sequence>
<gene>
    <name evidence="1" type="ORF">LEMA_uP034000.1</name>
</gene>
<evidence type="ECO:0000313" key="2">
    <source>
        <dbReference type="Proteomes" id="UP000002668"/>
    </source>
</evidence>
<dbReference type="HOGENOM" id="CLU_3143371_0_0_1"/>
<name>E4ZR61_LEPMJ</name>
<reference evidence="2" key="1">
    <citation type="journal article" date="2011" name="Nat. Commun.">
        <title>Effector diversification within compartments of the Leptosphaeria maculans genome affected by Repeat-Induced Point mutations.</title>
        <authorList>
            <person name="Rouxel T."/>
            <person name="Grandaubert J."/>
            <person name="Hane J.K."/>
            <person name="Hoede C."/>
            <person name="van de Wouw A.P."/>
            <person name="Couloux A."/>
            <person name="Dominguez V."/>
            <person name="Anthouard V."/>
            <person name="Bally P."/>
            <person name="Bourras S."/>
            <person name="Cozijnsen A.J."/>
            <person name="Ciuffetti L.M."/>
            <person name="Degrave A."/>
            <person name="Dilmaghani A."/>
            <person name="Duret L."/>
            <person name="Fudal I."/>
            <person name="Goodwin S.B."/>
            <person name="Gout L."/>
            <person name="Glaser N."/>
            <person name="Linglin J."/>
            <person name="Kema G.H.J."/>
            <person name="Lapalu N."/>
            <person name="Lawrence C.B."/>
            <person name="May K."/>
            <person name="Meyer M."/>
            <person name="Ollivier B."/>
            <person name="Poulain J."/>
            <person name="Schoch C.L."/>
            <person name="Simon A."/>
            <person name="Spatafora J.W."/>
            <person name="Stachowiak A."/>
            <person name="Turgeon B.G."/>
            <person name="Tyler B.M."/>
            <person name="Vincent D."/>
            <person name="Weissenbach J."/>
            <person name="Amselem J."/>
            <person name="Quesneville H."/>
            <person name="Oliver R.P."/>
            <person name="Wincker P."/>
            <person name="Balesdent M.-H."/>
            <person name="Howlett B.J."/>
        </authorList>
    </citation>
    <scope>NUCLEOTIDE SEQUENCE [LARGE SCALE GENOMIC DNA]</scope>
    <source>
        <strain evidence="2">JN3 / isolate v23.1.3 / race Av1-4-5-6-7-8</strain>
    </source>
</reference>
<dbReference type="AlphaFoldDB" id="E4ZR61"/>
<proteinExistence type="predicted"/>
<accession>E4ZR61</accession>
<organism evidence="2">
    <name type="scientific">Leptosphaeria maculans (strain JN3 / isolate v23.1.3 / race Av1-4-5-6-7-8)</name>
    <name type="common">Blackleg fungus</name>
    <name type="synonym">Phoma lingam</name>
    <dbReference type="NCBI Taxonomy" id="985895"/>
    <lineage>
        <taxon>Eukaryota</taxon>
        <taxon>Fungi</taxon>
        <taxon>Dikarya</taxon>
        <taxon>Ascomycota</taxon>
        <taxon>Pezizomycotina</taxon>
        <taxon>Dothideomycetes</taxon>
        <taxon>Pleosporomycetidae</taxon>
        <taxon>Pleosporales</taxon>
        <taxon>Pleosporineae</taxon>
        <taxon>Leptosphaeriaceae</taxon>
        <taxon>Plenodomus</taxon>
        <taxon>Plenodomus lingam/Leptosphaeria maculans species complex</taxon>
    </lineage>
</organism>
<keyword evidence="2" id="KW-1185">Reference proteome</keyword>